<evidence type="ECO:0000256" key="2">
    <source>
        <dbReference type="ARBA" id="ARBA00022827"/>
    </source>
</evidence>
<evidence type="ECO:0000313" key="5">
    <source>
        <dbReference type="EMBL" id="KAA6406765.1"/>
    </source>
</evidence>
<evidence type="ECO:0000259" key="4">
    <source>
        <dbReference type="Pfam" id="PF01494"/>
    </source>
</evidence>
<dbReference type="InterPro" id="IPR036188">
    <property type="entry name" value="FAD/NAD-bd_sf"/>
</dbReference>
<evidence type="ECO:0000256" key="1">
    <source>
        <dbReference type="ARBA" id="ARBA00022630"/>
    </source>
</evidence>
<reference evidence="5 6" key="1">
    <citation type="submission" date="2019-09" db="EMBL/GenBank/DDBJ databases">
        <title>The hologenome of the rock-dwelling lichen Lasallia pustulata.</title>
        <authorList>
            <person name="Greshake Tzovaras B."/>
            <person name="Segers F."/>
            <person name="Bicker A."/>
            <person name="Dal Grande F."/>
            <person name="Otte J."/>
            <person name="Hankeln T."/>
            <person name="Schmitt I."/>
            <person name="Ebersberger I."/>
        </authorList>
    </citation>
    <scope>NUCLEOTIDE SEQUENCE [LARGE SCALE GENOMIC DNA]</scope>
    <source>
        <strain evidence="5">A1-1</strain>
    </source>
</reference>
<dbReference type="GO" id="GO:0016491">
    <property type="term" value="F:oxidoreductase activity"/>
    <property type="evidence" value="ECO:0007669"/>
    <property type="project" value="UniProtKB-KW"/>
</dbReference>
<dbReference type="OrthoDB" id="10016252at2759"/>
<dbReference type="AlphaFoldDB" id="A0A5M8PBZ9"/>
<dbReference type="Proteomes" id="UP000324767">
    <property type="component" value="Unassembled WGS sequence"/>
</dbReference>
<name>A0A5M8PBZ9_9LECA</name>
<dbReference type="SUPFAM" id="SSF51905">
    <property type="entry name" value="FAD/NAD(P)-binding domain"/>
    <property type="match status" value="1"/>
</dbReference>
<keyword evidence="1" id="KW-0285">Flavoprotein</keyword>
<comment type="caution">
    <text evidence="5">The sequence shown here is derived from an EMBL/GenBank/DDBJ whole genome shotgun (WGS) entry which is preliminary data.</text>
</comment>
<evidence type="ECO:0000313" key="6">
    <source>
        <dbReference type="Proteomes" id="UP000324767"/>
    </source>
</evidence>
<dbReference type="Pfam" id="PF01494">
    <property type="entry name" value="FAD_binding_3"/>
    <property type="match status" value="1"/>
</dbReference>
<dbReference type="Gene3D" id="3.50.50.60">
    <property type="entry name" value="FAD/NAD(P)-binding domain"/>
    <property type="match status" value="1"/>
</dbReference>
<dbReference type="Gene3D" id="3.30.9.10">
    <property type="entry name" value="D-Amino Acid Oxidase, subunit A, domain 2"/>
    <property type="match status" value="1"/>
</dbReference>
<sequence>MSFGVGREDWAVIVMTGEFREDGLPLWSVAYGEDPELPGTKEEVVGRARERLKRCTKGAGDFEIVRAEPYLMHQRVAAQARKGRVLLAGGALHSSNPIGGLGLTGGILYAYCYGNALREAWLKPTDPTWTTNLKCISSDKEEDVKAQKGFFAKLNTDPGFRRW</sequence>
<gene>
    <name evidence="5" type="ORF">FRX48_09488</name>
</gene>
<accession>A0A5M8PBZ9</accession>
<dbReference type="EMBL" id="VXIT01000023">
    <property type="protein sequence ID" value="KAA6406765.1"/>
    <property type="molecule type" value="Genomic_DNA"/>
</dbReference>
<dbReference type="InterPro" id="IPR002938">
    <property type="entry name" value="FAD-bd"/>
</dbReference>
<proteinExistence type="predicted"/>
<keyword evidence="2" id="KW-0274">FAD</keyword>
<dbReference type="GO" id="GO:0071949">
    <property type="term" value="F:FAD binding"/>
    <property type="evidence" value="ECO:0007669"/>
    <property type="project" value="InterPro"/>
</dbReference>
<protein>
    <recommendedName>
        <fullName evidence="4">FAD-binding domain-containing protein</fullName>
    </recommendedName>
</protein>
<keyword evidence="3" id="KW-0560">Oxidoreductase</keyword>
<feature type="domain" description="FAD-binding" evidence="4">
    <location>
        <begin position="47"/>
        <end position="115"/>
    </location>
</feature>
<organism evidence="5 6">
    <name type="scientific">Lasallia pustulata</name>
    <dbReference type="NCBI Taxonomy" id="136370"/>
    <lineage>
        <taxon>Eukaryota</taxon>
        <taxon>Fungi</taxon>
        <taxon>Dikarya</taxon>
        <taxon>Ascomycota</taxon>
        <taxon>Pezizomycotina</taxon>
        <taxon>Lecanoromycetes</taxon>
        <taxon>OSLEUM clade</taxon>
        <taxon>Umbilicariomycetidae</taxon>
        <taxon>Umbilicariales</taxon>
        <taxon>Umbilicariaceae</taxon>
        <taxon>Lasallia</taxon>
    </lineage>
</organism>
<evidence type="ECO:0000256" key="3">
    <source>
        <dbReference type="ARBA" id="ARBA00023002"/>
    </source>
</evidence>